<name>C6HQU1_AJECH</name>
<dbReference type="STRING" id="544712.C6HQU1"/>
<evidence type="ECO:0000313" key="2">
    <source>
        <dbReference type="Proteomes" id="UP000002624"/>
    </source>
</evidence>
<proteinExistence type="predicted"/>
<gene>
    <name evidence="1" type="ORF">HCDG_08763</name>
</gene>
<sequence>MVSAHNVRQSSQTRICTRTFVDKTALLNHERTSAKHAKPQVLR</sequence>
<protein>
    <recommendedName>
        <fullName evidence="3">C2H2-type domain-containing protein</fullName>
    </recommendedName>
</protein>
<dbReference type="EMBL" id="GG692435">
    <property type="protein sequence ID" value="EER37312.1"/>
    <property type="molecule type" value="Genomic_DNA"/>
</dbReference>
<dbReference type="VEuPathDB" id="FungiDB:HCDG_08763"/>
<dbReference type="AlphaFoldDB" id="C6HQU1"/>
<accession>C6HQU1</accession>
<evidence type="ECO:0008006" key="3">
    <source>
        <dbReference type="Google" id="ProtNLM"/>
    </source>
</evidence>
<reference evidence="2" key="1">
    <citation type="submission" date="2009-05" db="EMBL/GenBank/DDBJ databases">
        <title>The genome sequence of Ajellomyces capsulatus strain H143.</title>
        <authorList>
            <person name="Champion M."/>
            <person name="Cuomo C.A."/>
            <person name="Ma L.-J."/>
            <person name="Henn M.R."/>
            <person name="Sil A."/>
            <person name="Goldman B."/>
            <person name="Young S.K."/>
            <person name="Kodira C.D."/>
            <person name="Zeng Q."/>
            <person name="Koehrsen M."/>
            <person name="Alvarado L."/>
            <person name="Berlin A.M."/>
            <person name="Borenstein D."/>
            <person name="Chen Z."/>
            <person name="Engels R."/>
            <person name="Freedman E."/>
            <person name="Gellesch M."/>
            <person name="Goldberg J."/>
            <person name="Griggs A."/>
            <person name="Gujja S."/>
            <person name="Heiman D.I."/>
            <person name="Hepburn T.A."/>
            <person name="Howarth C."/>
            <person name="Jen D."/>
            <person name="Larson L."/>
            <person name="Lewis B."/>
            <person name="Mehta T."/>
            <person name="Park D."/>
            <person name="Pearson M."/>
            <person name="Roberts A."/>
            <person name="Saif S."/>
            <person name="Shea T.D."/>
            <person name="Shenoy N."/>
            <person name="Sisk P."/>
            <person name="Stolte C."/>
            <person name="Sykes S."/>
            <person name="Walk T."/>
            <person name="White J."/>
            <person name="Yandava C."/>
            <person name="Klein B."/>
            <person name="McEwen J.G."/>
            <person name="Puccia R."/>
            <person name="Goldman G.H."/>
            <person name="Felipe M.S."/>
            <person name="Nino-Vega G."/>
            <person name="San-Blas G."/>
            <person name="Taylor J.W."/>
            <person name="Mendoza L."/>
            <person name="Galagan J.E."/>
            <person name="Nusbaum C."/>
            <person name="Birren B.W."/>
        </authorList>
    </citation>
    <scope>NUCLEOTIDE SEQUENCE [LARGE SCALE GENOMIC DNA]</scope>
    <source>
        <strain evidence="2">H143</strain>
    </source>
</reference>
<dbReference type="HOGENOM" id="CLU_3242013_0_0_1"/>
<evidence type="ECO:0000313" key="1">
    <source>
        <dbReference type="EMBL" id="EER37312.1"/>
    </source>
</evidence>
<organism evidence="1 2">
    <name type="scientific">Ajellomyces capsulatus (strain H143)</name>
    <name type="common">Darling's disease fungus</name>
    <name type="synonym">Histoplasma capsulatum</name>
    <dbReference type="NCBI Taxonomy" id="544712"/>
    <lineage>
        <taxon>Eukaryota</taxon>
        <taxon>Fungi</taxon>
        <taxon>Dikarya</taxon>
        <taxon>Ascomycota</taxon>
        <taxon>Pezizomycotina</taxon>
        <taxon>Eurotiomycetes</taxon>
        <taxon>Eurotiomycetidae</taxon>
        <taxon>Onygenales</taxon>
        <taxon>Ajellomycetaceae</taxon>
        <taxon>Histoplasma</taxon>
    </lineage>
</organism>
<dbReference type="Proteomes" id="UP000002624">
    <property type="component" value="Unassembled WGS sequence"/>
</dbReference>